<reference evidence="2 3" key="1">
    <citation type="submission" date="2014-10" db="EMBL/GenBank/DDBJ databases">
        <title>Draft genome sequence of the proteorhodopsin-containing marine bacterium Dokdonia donghaensis.</title>
        <authorList>
            <person name="Gomez-Consarnau L."/>
            <person name="Gonzalez J.M."/>
            <person name="Riedel T."/>
            <person name="Jaenicke S."/>
            <person name="Wagner-Doebler I."/>
            <person name="Fuhrman J.A."/>
        </authorList>
    </citation>
    <scope>NUCLEOTIDE SEQUENCE [LARGE SCALE GENOMIC DNA]</scope>
    <source>
        <strain evidence="2 3">DSW-1</strain>
    </source>
</reference>
<dbReference type="KEGG" id="ddo:I597_0297"/>
<proteinExistence type="predicted"/>
<feature type="transmembrane region" description="Helical" evidence="1">
    <location>
        <begin position="53"/>
        <end position="77"/>
    </location>
</feature>
<sequence length="114" mass="12319">MNTIIKILLTAVAVVVLSKFLPGVAVDGFVTAIIVAVVLALLKFIVRPILVILTLPVTIVTFGLFLFIINAIIILIADYFVGGFSVSGVWIALLFSILLSIFQSILFSLLKDDK</sequence>
<keyword evidence="1" id="KW-1133">Transmembrane helix</keyword>
<dbReference type="PANTHER" id="PTHR37309:SF1">
    <property type="entry name" value="SLR0284 PROTEIN"/>
    <property type="match status" value="1"/>
</dbReference>
<name>A0A0A2GTQ6_9FLAO</name>
<dbReference type="Pfam" id="PF04020">
    <property type="entry name" value="Phage_holin_4_2"/>
    <property type="match status" value="1"/>
</dbReference>
<dbReference type="EMBL" id="JSAQ01000001">
    <property type="protein sequence ID" value="KGO06642.1"/>
    <property type="molecule type" value="Genomic_DNA"/>
</dbReference>
<evidence type="ECO:0000313" key="3">
    <source>
        <dbReference type="Proteomes" id="UP000030140"/>
    </source>
</evidence>
<keyword evidence="1" id="KW-0812">Transmembrane</keyword>
<dbReference type="PATRIC" id="fig|1300343.5.peg.299"/>
<protein>
    <submittedName>
        <fullName evidence="2">Membrane protein</fullName>
    </submittedName>
</protein>
<feature type="transmembrane region" description="Helical" evidence="1">
    <location>
        <begin position="28"/>
        <end position="46"/>
    </location>
</feature>
<feature type="transmembrane region" description="Helical" evidence="1">
    <location>
        <begin position="89"/>
        <end position="110"/>
    </location>
</feature>
<dbReference type="InterPro" id="IPR007165">
    <property type="entry name" value="Phage_holin_4_2"/>
</dbReference>
<accession>A0A0A2GTQ6</accession>
<keyword evidence="3" id="KW-1185">Reference proteome</keyword>
<dbReference type="OrthoDB" id="6402664at2"/>
<dbReference type="RefSeq" id="WP_035325773.1">
    <property type="nucleotide sequence ID" value="NZ_CP015125.1"/>
</dbReference>
<gene>
    <name evidence="2" type="ORF">NV36_07155</name>
</gene>
<evidence type="ECO:0000313" key="2">
    <source>
        <dbReference type="EMBL" id="KGO06642.1"/>
    </source>
</evidence>
<comment type="caution">
    <text evidence="2">The sequence shown here is derived from an EMBL/GenBank/DDBJ whole genome shotgun (WGS) entry which is preliminary data.</text>
</comment>
<evidence type="ECO:0000256" key="1">
    <source>
        <dbReference type="SAM" id="Phobius"/>
    </source>
</evidence>
<dbReference type="PANTHER" id="PTHR37309">
    <property type="entry name" value="SLR0284 PROTEIN"/>
    <property type="match status" value="1"/>
</dbReference>
<keyword evidence="1" id="KW-0472">Membrane</keyword>
<dbReference type="AlphaFoldDB" id="A0A0A2GTQ6"/>
<dbReference type="Proteomes" id="UP000030140">
    <property type="component" value="Unassembled WGS sequence"/>
</dbReference>
<organism evidence="2 3">
    <name type="scientific">Dokdonia donghaensis DSW-1</name>
    <dbReference type="NCBI Taxonomy" id="1300343"/>
    <lineage>
        <taxon>Bacteria</taxon>
        <taxon>Pseudomonadati</taxon>
        <taxon>Bacteroidota</taxon>
        <taxon>Flavobacteriia</taxon>
        <taxon>Flavobacteriales</taxon>
        <taxon>Flavobacteriaceae</taxon>
        <taxon>Dokdonia</taxon>
    </lineage>
</organism>